<reference evidence="2" key="1">
    <citation type="submission" date="2025-08" db="UniProtKB">
        <authorList>
            <consortium name="RefSeq"/>
        </authorList>
    </citation>
    <scope>IDENTIFICATION</scope>
    <source>
        <tissue evidence="2">Brain</tissue>
    </source>
</reference>
<accession>A0A8U0SH38</accession>
<gene>
    <name evidence="2" type="primary">LOC123393614</name>
</gene>
<sequence length="131" mass="14321">MPTFSIHIQHTLEALSRAISFTDQRNLSSPEVNKRACIPLSPITHLCTGHSTLGLHSLLSVLFLFMTIIPKARPGVISGQKQCVLLKGVSKDGGCATTDSATAECNDEKKCCTKWWVLLPYPTLAPRAKYP</sequence>
<dbReference type="AlphaFoldDB" id="A0A8U0SH38"/>
<name>A0A8U0SH38_MUSPF</name>
<dbReference type="RefSeq" id="XP_044942091.1">
    <property type="nucleotide sequence ID" value="XM_045086156.1"/>
</dbReference>
<protein>
    <submittedName>
        <fullName evidence="2">Beta-defensin 130B-like</fullName>
    </submittedName>
</protein>
<dbReference type="Proteomes" id="UP000000715">
    <property type="component" value="Unplaced"/>
</dbReference>
<evidence type="ECO:0000313" key="2">
    <source>
        <dbReference type="RefSeq" id="XP_044942091.1"/>
    </source>
</evidence>
<organism evidence="1 2">
    <name type="scientific">Mustela putorius furo</name>
    <name type="common">European domestic ferret</name>
    <name type="synonym">Mustela furo</name>
    <dbReference type="NCBI Taxonomy" id="9669"/>
    <lineage>
        <taxon>Eukaryota</taxon>
        <taxon>Metazoa</taxon>
        <taxon>Chordata</taxon>
        <taxon>Craniata</taxon>
        <taxon>Vertebrata</taxon>
        <taxon>Euteleostomi</taxon>
        <taxon>Mammalia</taxon>
        <taxon>Eutheria</taxon>
        <taxon>Laurasiatheria</taxon>
        <taxon>Carnivora</taxon>
        <taxon>Caniformia</taxon>
        <taxon>Musteloidea</taxon>
        <taxon>Mustelidae</taxon>
        <taxon>Mustelinae</taxon>
        <taxon>Mustela</taxon>
    </lineage>
</organism>
<proteinExistence type="predicted"/>
<evidence type="ECO:0000313" key="1">
    <source>
        <dbReference type="Proteomes" id="UP000000715"/>
    </source>
</evidence>
<dbReference type="OrthoDB" id="9542609at2759"/>
<keyword evidence="1" id="KW-1185">Reference proteome</keyword>
<dbReference type="GeneID" id="123393614"/>